<dbReference type="InterPro" id="IPR036866">
    <property type="entry name" value="RibonucZ/Hydroxyglut_hydro"/>
</dbReference>
<dbReference type="EMBL" id="JABRWO010000021">
    <property type="protein sequence ID" value="MBA2117849.1"/>
    <property type="molecule type" value="Genomic_DNA"/>
</dbReference>
<dbReference type="AlphaFoldDB" id="A0A7V8VAR3"/>
<dbReference type="RefSeq" id="WP_207399207.1">
    <property type="nucleotide sequence ID" value="NZ_JABRWO010000021.1"/>
</dbReference>
<dbReference type="Gene3D" id="3.60.15.10">
    <property type="entry name" value="Ribonuclease Z/Hydroxyacylglutathione hydrolase-like"/>
    <property type="match status" value="1"/>
</dbReference>
<accession>A0A7V8VAR3</accession>
<name>A0A7V8VAR3_9BACT</name>
<gene>
    <name evidence="1" type="ORF">HOV93_50550</name>
</gene>
<proteinExistence type="predicted"/>
<keyword evidence="2" id="KW-1185">Reference proteome</keyword>
<organism evidence="1 2">
    <name type="scientific">Bremerella alba</name>
    <dbReference type="NCBI Taxonomy" id="980252"/>
    <lineage>
        <taxon>Bacteria</taxon>
        <taxon>Pseudomonadati</taxon>
        <taxon>Planctomycetota</taxon>
        <taxon>Planctomycetia</taxon>
        <taxon>Pirellulales</taxon>
        <taxon>Pirellulaceae</taxon>
        <taxon>Bremerella</taxon>
    </lineage>
</organism>
<evidence type="ECO:0000313" key="1">
    <source>
        <dbReference type="EMBL" id="MBA2117849.1"/>
    </source>
</evidence>
<evidence type="ECO:0000313" key="2">
    <source>
        <dbReference type="Proteomes" id="UP000551616"/>
    </source>
</evidence>
<dbReference type="Proteomes" id="UP000551616">
    <property type="component" value="Unassembled WGS sequence"/>
</dbReference>
<protein>
    <submittedName>
        <fullName evidence="1">Uncharacterized protein</fullName>
    </submittedName>
</protein>
<sequence length="122" mass="13625">MISDNVTHQSRLVPGELVPSRYAVRVGEIEVLIVSDGVLPLPTAMLGYNVAPALRVAWQKDMFLPADAFDWALNVVVVRSGEQTVVTMVCFIVLQTLHKTAKNLTKRDNEPSFSNERCDREK</sequence>
<reference evidence="1 2" key="1">
    <citation type="submission" date="2020-05" db="EMBL/GenBank/DDBJ databases">
        <title>Bremerella alba sp. nov., a novel planctomycete isolated from the surface of the macroalga Fucus spiralis.</title>
        <authorList>
            <person name="Godinho O."/>
            <person name="Botelho R."/>
            <person name="Albuquerque L."/>
            <person name="Wiegand S."/>
            <person name="Da Costa M.S."/>
            <person name="Lobo-Da-Cunha A."/>
            <person name="Jogler C."/>
            <person name="Lage O.M."/>
        </authorList>
    </citation>
    <scope>NUCLEOTIDE SEQUENCE [LARGE SCALE GENOMIC DNA]</scope>
    <source>
        <strain evidence="1 2">FF15</strain>
    </source>
</reference>
<comment type="caution">
    <text evidence="1">The sequence shown here is derived from an EMBL/GenBank/DDBJ whole genome shotgun (WGS) entry which is preliminary data.</text>
</comment>